<dbReference type="GO" id="GO:0000785">
    <property type="term" value="C:chromatin"/>
    <property type="evidence" value="ECO:0007669"/>
    <property type="project" value="TreeGrafter"/>
</dbReference>
<keyword evidence="4" id="KW-1185">Reference proteome</keyword>
<keyword evidence="1" id="KW-0175">Coiled coil</keyword>
<evidence type="ECO:0000256" key="1">
    <source>
        <dbReference type="SAM" id="Coils"/>
    </source>
</evidence>
<dbReference type="GO" id="GO:0000796">
    <property type="term" value="C:condensin complex"/>
    <property type="evidence" value="ECO:0007669"/>
    <property type="project" value="TreeGrafter"/>
</dbReference>
<dbReference type="Proteomes" id="UP000274082">
    <property type="component" value="Chromosome 7"/>
</dbReference>
<proteinExistence type="predicted"/>
<feature type="region of interest" description="Disordered" evidence="2">
    <location>
        <begin position="166"/>
        <end position="228"/>
    </location>
</feature>
<dbReference type="GO" id="GO:0000793">
    <property type="term" value="C:condensed chromosome"/>
    <property type="evidence" value="ECO:0007669"/>
    <property type="project" value="TreeGrafter"/>
</dbReference>
<evidence type="ECO:0000313" key="4">
    <source>
        <dbReference type="Proteomes" id="UP000274082"/>
    </source>
</evidence>
<dbReference type="PANTHER" id="PTHR43941">
    <property type="entry name" value="STRUCTURAL MAINTENANCE OF CHROMOSOMES PROTEIN 2"/>
    <property type="match status" value="1"/>
</dbReference>
<evidence type="ECO:0000313" key="3">
    <source>
        <dbReference type="EMBL" id="AYU76236.1"/>
    </source>
</evidence>
<dbReference type="AlphaFoldDB" id="A0A3S7WPV9"/>
<organism evidence="3 4">
    <name type="scientific">Leishmania donovani</name>
    <dbReference type="NCBI Taxonomy" id="5661"/>
    <lineage>
        <taxon>Eukaryota</taxon>
        <taxon>Discoba</taxon>
        <taxon>Euglenozoa</taxon>
        <taxon>Kinetoplastea</taxon>
        <taxon>Metakinetoplastina</taxon>
        <taxon>Trypanosomatida</taxon>
        <taxon>Trypanosomatidae</taxon>
        <taxon>Leishmaniinae</taxon>
        <taxon>Leishmania</taxon>
    </lineage>
</organism>
<sequence length="636" mass="68684">MPSPRTHVVDLGCMPRENLIEIAKKQANQIREKNTRISAMEAFIESLTGTSAEESLSQLPHANSSTPPHNSSTATPAFSAESGTGTPATASASQLLQLQQTQEEEQLQHTLRVSELEEQLRERQREYDQLQAKVDAWKTKVMAIMIADQERIRVLEAQLAAAAATSHESSSSSAPLNAPFGVTAAPSPDAGESYMTTQLQQLQAPVSAPQQELRNVREEPQQAQSQLHEQHRSTLQALLPPAAATMTTENLMSAPPAALRPPPSTPSEELPGKTLPLPPAPITAADIPPEVLQEAVHLQLASWKEQVETAMLADKSRIQDLEVQLAALGTATSVDHACEAERAAEAEALRAEVGRLQEALEAAERERDLVQEADRSEVESYRAAFKRQITELNCEIDELRAAAAAAKEDRGATLSACAAELAAETEALRAEVGRLQEALEAAERDRDDAAVSMKAFKAKMDEWKAKVRSVVENGELQRRALEAEVQRLKEDRVASGAGGDASCSENRQGKDDDESGAASTSVDRKEAWSQADVVADASEDSTAMRPAAGALQDVAVQTSIATEVPLQVVTDVALVPSPVALPELHLQSTQALLMECERAAMENRRLQRVFAQLSRFREEVMREVHAVAAPPSAPAS</sequence>
<name>A0A3S7WPV9_LEIDO</name>
<dbReference type="GO" id="GO:0003682">
    <property type="term" value="F:chromatin binding"/>
    <property type="evidence" value="ECO:0007669"/>
    <property type="project" value="TreeGrafter"/>
</dbReference>
<gene>
    <name evidence="3" type="ORF">LdCL_070011800</name>
</gene>
<dbReference type="VEuPathDB" id="TriTrypDB:LDHU3_07.0830"/>
<feature type="compositionally biased region" description="Polar residues" evidence="2">
    <location>
        <begin position="194"/>
        <end position="213"/>
    </location>
</feature>
<dbReference type="PANTHER" id="PTHR43941:SF1">
    <property type="entry name" value="STRUCTURAL MAINTENANCE OF CHROMOSOMES PROTEIN 2"/>
    <property type="match status" value="1"/>
</dbReference>
<dbReference type="OrthoDB" id="273736at2759"/>
<dbReference type="VEuPathDB" id="TriTrypDB:LdCL_070011800"/>
<dbReference type="VEuPathDB" id="TriTrypDB:LdBPK_070690.1"/>
<accession>A0A3S7WPV9</accession>
<dbReference type="GO" id="GO:0007076">
    <property type="term" value="P:mitotic chromosome condensation"/>
    <property type="evidence" value="ECO:0007669"/>
    <property type="project" value="TreeGrafter"/>
</dbReference>
<dbReference type="EMBL" id="CP029506">
    <property type="protein sequence ID" value="AYU76236.1"/>
    <property type="molecule type" value="Genomic_DNA"/>
</dbReference>
<feature type="coiled-coil region" evidence="1">
    <location>
        <begin position="113"/>
        <end position="140"/>
    </location>
</feature>
<feature type="region of interest" description="Disordered" evidence="2">
    <location>
        <begin position="490"/>
        <end position="541"/>
    </location>
</feature>
<protein>
    <submittedName>
        <fullName evidence="3">Uncharacterized protein</fullName>
    </submittedName>
</protein>
<evidence type="ECO:0000256" key="2">
    <source>
        <dbReference type="SAM" id="MobiDB-lite"/>
    </source>
</evidence>
<reference evidence="3 4" key="1">
    <citation type="journal article" date="2018" name="Sci. Rep.">
        <title>A complete Leishmania donovani reference genome identifies novel genetic variations associated with virulence.</title>
        <authorList>
            <person name="Lypaczewski P."/>
            <person name="Hoshizaki J."/>
            <person name="Zhang W.-W."/>
            <person name="McCall L.-I."/>
            <person name="Torcivia-Rodriguez J."/>
            <person name="Simonyan V."/>
            <person name="Kaur A."/>
            <person name="Dewar K."/>
            <person name="Matlashewski G."/>
        </authorList>
    </citation>
    <scope>NUCLEOTIDE SEQUENCE [LARGE SCALE GENOMIC DNA]</scope>
    <source>
        <strain evidence="3 4">LdCL</strain>
    </source>
</reference>
<feature type="region of interest" description="Disordered" evidence="2">
    <location>
        <begin position="51"/>
        <end position="90"/>
    </location>
</feature>